<accession>A0A2H6CW38</accession>
<proteinExistence type="predicted"/>
<keyword evidence="2" id="KW-1185">Reference proteome</keyword>
<comment type="caution">
    <text evidence="1">The sequence shown here is derived from an EMBL/GenBank/DDBJ whole genome shotgun (WGS) entry which is preliminary data.</text>
</comment>
<evidence type="ECO:0000313" key="2">
    <source>
        <dbReference type="Proteomes" id="UP000236214"/>
    </source>
</evidence>
<dbReference type="RefSeq" id="WP_014123811.1">
    <property type="nucleotide sequence ID" value="NZ_BDEC01000147.1"/>
</dbReference>
<name>A0A2H6CW38_TETHA</name>
<reference evidence="1 2" key="1">
    <citation type="submission" date="2016-05" db="EMBL/GenBank/DDBJ databases">
        <title>Whole genome sequencing of Tetragenococcus halophilus subsp. halophilus NISL 7118.</title>
        <authorList>
            <person name="Shiwa Y."/>
            <person name="Nishimura I."/>
            <person name="Yoshikawa H."/>
            <person name="Koyama Y."/>
            <person name="Oguma T."/>
        </authorList>
    </citation>
    <scope>NUCLEOTIDE SEQUENCE [LARGE SCALE GENOMIC DNA]</scope>
    <source>
        <strain evidence="1 2">NISL 7118</strain>
    </source>
</reference>
<dbReference type="AlphaFoldDB" id="A0A2H6CW38"/>
<protein>
    <submittedName>
        <fullName evidence="1">Uncharacterized protein</fullName>
    </submittedName>
</protein>
<gene>
    <name evidence="1" type="ORF">TEHN7118_1996</name>
</gene>
<organism evidence="1 2">
    <name type="scientific">Tetragenococcus halophilus subsp. halophilus</name>
    <dbReference type="NCBI Taxonomy" id="1513897"/>
    <lineage>
        <taxon>Bacteria</taxon>
        <taxon>Bacillati</taxon>
        <taxon>Bacillota</taxon>
        <taxon>Bacilli</taxon>
        <taxon>Lactobacillales</taxon>
        <taxon>Enterococcaceae</taxon>
        <taxon>Tetragenococcus</taxon>
    </lineage>
</organism>
<sequence length="156" mass="19195">MQDQELEQLVQDYQRLFHKVLRKCSIFPGQPDYEDHMQELRLLFFLKAKPYESRGLFEAENNVSYLYRFLLWSIIDKKRKIDPKDHETNDEEVLYLQQAESNYAEVDFLDEFLATYKQLQEKDQKKVLSLLENTDLSRQNRHRYRMRLRKLFKEKH</sequence>
<dbReference type="Proteomes" id="UP000236214">
    <property type="component" value="Unassembled WGS sequence"/>
</dbReference>
<dbReference type="EMBL" id="BDEC01000147">
    <property type="protein sequence ID" value="GBD69190.1"/>
    <property type="molecule type" value="Genomic_DNA"/>
</dbReference>
<evidence type="ECO:0000313" key="1">
    <source>
        <dbReference type="EMBL" id="GBD69190.1"/>
    </source>
</evidence>